<feature type="transmembrane region" description="Helical" evidence="6">
    <location>
        <begin position="177"/>
        <end position="197"/>
    </location>
</feature>
<gene>
    <name evidence="7" type="ORF">PVAG01_04801</name>
</gene>
<evidence type="ECO:0000256" key="3">
    <source>
        <dbReference type="ARBA" id="ARBA00022989"/>
    </source>
</evidence>
<keyword evidence="2 6" id="KW-0812">Transmembrane</keyword>
<keyword evidence="4 6" id="KW-0472">Membrane</keyword>
<evidence type="ECO:0000256" key="5">
    <source>
        <dbReference type="SAM" id="MobiDB-lite"/>
    </source>
</evidence>
<keyword evidence="3 6" id="KW-1133">Transmembrane helix</keyword>
<keyword evidence="8" id="KW-1185">Reference proteome</keyword>
<organism evidence="7 8">
    <name type="scientific">Phlyctema vagabunda</name>
    <dbReference type="NCBI Taxonomy" id="108571"/>
    <lineage>
        <taxon>Eukaryota</taxon>
        <taxon>Fungi</taxon>
        <taxon>Dikarya</taxon>
        <taxon>Ascomycota</taxon>
        <taxon>Pezizomycotina</taxon>
        <taxon>Leotiomycetes</taxon>
        <taxon>Helotiales</taxon>
        <taxon>Dermateaceae</taxon>
        <taxon>Phlyctema</taxon>
    </lineage>
</organism>
<dbReference type="InterPro" id="IPR006603">
    <property type="entry name" value="PQ-loop_rpt"/>
</dbReference>
<feature type="region of interest" description="Disordered" evidence="5">
    <location>
        <begin position="334"/>
        <end position="368"/>
    </location>
</feature>
<proteinExistence type="predicted"/>
<sequence length="368" mass="40926">MFPPSQGLNLDVAAISGICGSISIACWIVVFSPQIYENFRRSSADGLSLQFIIVWLAGDVFNILGAVLQGVLPTMLILAIYYTIADIVLLAQCFYYRGFTWKDEVVAPKSTTAIGEPTERTGLLSPPTTDNRDRRPSAWSEIDASHLSPVTPLLDAPKPTDPPAIENQKPTTRLQAFMFNSVTVLMVCAAGILGWWISNHSASKKRHHVEPPQPDEDRLQFNLWGQIFGYFCAVLYLGSRVPQILLNYRRKSTEGVSMLFFLFACIGNLTYVLSIFAYEPHCSAPHGTCGKGEAMKDYGKYILVNASWLAGSMGTLFLDAAIFVQFFLYREKDDDEEDVNSRRNGTAEGRPGTSDDRPLLERGDSEYH</sequence>
<feature type="region of interest" description="Disordered" evidence="5">
    <location>
        <begin position="116"/>
        <end position="136"/>
    </location>
</feature>
<feature type="transmembrane region" description="Helical" evidence="6">
    <location>
        <begin position="308"/>
        <end position="329"/>
    </location>
</feature>
<feature type="transmembrane region" description="Helical" evidence="6">
    <location>
        <begin position="221"/>
        <end position="238"/>
    </location>
</feature>
<evidence type="ECO:0000313" key="8">
    <source>
        <dbReference type="Proteomes" id="UP001629113"/>
    </source>
</evidence>
<comment type="caution">
    <text evidence="7">The sequence shown here is derived from an EMBL/GenBank/DDBJ whole genome shotgun (WGS) entry which is preliminary data.</text>
</comment>
<dbReference type="Proteomes" id="UP001629113">
    <property type="component" value="Unassembled WGS sequence"/>
</dbReference>
<feature type="compositionally biased region" description="Basic and acidic residues" evidence="5">
    <location>
        <begin position="353"/>
        <end position="368"/>
    </location>
</feature>
<dbReference type="PANTHER" id="PTHR16201">
    <property type="entry name" value="SEVEN TRANSMEMBRANE PROTEIN 1-RELATED"/>
    <property type="match status" value="1"/>
</dbReference>
<comment type="subcellular location">
    <subcellularLocation>
        <location evidence="1">Membrane</location>
        <topology evidence="1">Multi-pass membrane protein</topology>
    </subcellularLocation>
</comment>
<evidence type="ECO:0000256" key="6">
    <source>
        <dbReference type="SAM" id="Phobius"/>
    </source>
</evidence>
<feature type="transmembrane region" description="Helical" evidence="6">
    <location>
        <begin position="12"/>
        <end position="35"/>
    </location>
</feature>
<feature type="transmembrane region" description="Helical" evidence="6">
    <location>
        <begin position="47"/>
        <end position="68"/>
    </location>
</feature>
<protein>
    <submittedName>
        <fullName evidence="7">Vacuolar amino acid transporter YPQ3-like protein 2</fullName>
    </submittedName>
</protein>
<evidence type="ECO:0000256" key="2">
    <source>
        <dbReference type="ARBA" id="ARBA00022692"/>
    </source>
</evidence>
<dbReference type="Pfam" id="PF04193">
    <property type="entry name" value="PQ-loop"/>
    <property type="match status" value="2"/>
</dbReference>
<dbReference type="Gene3D" id="1.20.1280.290">
    <property type="match status" value="2"/>
</dbReference>
<name>A0ABR4PIB8_9HELO</name>
<evidence type="ECO:0000256" key="1">
    <source>
        <dbReference type="ARBA" id="ARBA00004141"/>
    </source>
</evidence>
<evidence type="ECO:0000256" key="4">
    <source>
        <dbReference type="ARBA" id="ARBA00023136"/>
    </source>
</evidence>
<feature type="transmembrane region" description="Helical" evidence="6">
    <location>
        <begin position="74"/>
        <end position="96"/>
    </location>
</feature>
<evidence type="ECO:0000313" key="7">
    <source>
        <dbReference type="EMBL" id="KAL3423054.1"/>
    </source>
</evidence>
<dbReference type="PANTHER" id="PTHR16201:SF35">
    <property type="entry name" value="VACUOLAR AMINO ACID TRANSPORTER YPQ1-RELATED"/>
    <property type="match status" value="1"/>
</dbReference>
<dbReference type="EMBL" id="JBFCZG010000004">
    <property type="protein sequence ID" value="KAL3423054.1"/>
    <property type="molecule type" value="Genomic_DNA"/>
</dbReference>
<reference evidence="7 8" key="1">
    <citation type="submission" date="2024-06" db="EMBL/GenBank/DDBJ databases">
        <title>Complete genome of Phlyctema vagabunda strain 19-DSS-EL-015.</title>
        <authorList>
            <person name="Fiorenzani C."/>
        </authorList>
    </citation>
    <scope>NUCLEOTIDE SEQUENCE [LARGE SCALE GENOMIC DNA]</scope>
    <source>
        <strain evidence="7 8">19-DSS-EL-015</strain>
    </source>
</reference>
<accession>A0ABR4PIB8</accession>
<dbReference type="InterPro" id="IPR051415">
    <property type="entry name" value="LAAT-1"/>
</dbReference>
<feature type="transmembrane region" description="Helical" evidence="6">
    <location>
        <begin position="259"/>
        <end position="278"/>
    </location>
</feature>
<dbReference type="SMART" id="SM00679">
    <property type="entry name" value="CTNS"/>
    <property type="match status" value="2"/>
</dbReference>